<organism evidence="1 2">
    <name type="scientific">Corallococcus exiguus</name>
    <dbReference type="NCBI Taxonomy" id="83462"/>
    <lineage>
        <taxon>Bacteria</taxon>
        <taxon>Pseudomonadati</taxon>
        <taxon>Myxococcota</taxon>
        <taxon>Myxococcia</taxon>
        <taxon>Myxococcales</taxon>
        <taxon>Cystobacterineae</taxon>
        <taxon>Myxococcaceae</taxon>
        <taxon>Corallococcus</taxon>
    </lineage>
</organism>
<evidence type="ECO:0000313" key="2">
    <source>
        <dbReference type="Proteomes" id="UP000537825"/>
    </source>
</evidence>
<dbReference type="AlphaFoldDB" id="A0A7X4YIY6"/>
<protein>
    <submittedName>
        <fullName evidence="1">Uncharacterized protein</fullName>
    </submittedName>
</protein>
<dbReference type="Proteomes" id="UP000537825">
    <property type="component" value="Unassembled WGS sequence"/>
</dbReference>
<reference evidence="1 2" key="1">
    <citation type="submission" date="2020-01" db="EMBL/GenBank/DDBJ databases">
        <title>The draft genome sequence of Corallococcus exiguus DSM 14696.</title>
        <authorList>
            <person name="Zhang X."/>
            <person name="Zhu H."/>
        </authorList>
    </citation>
    <scope>NUCLEOTIDE SEQUENCE [LARGE SCALE GENOMIC DNA]</scope>
    <source>
        <strain evidence="1 2">DSM 14696</strain>
    </source>
</reference>
<keyword evidence="2" id="KW-1185">Reference proteome</keyword>
<evidence type="ECO:0000313" key="1">
    <source>
        <dbReference type="EMBL" id="NBC46266.1"/>
    </source>
</evidence>
<gene>
    <name evidence="1" type="ORF">GTZ93_41415</name>
</gene>
<sequence length="369" mass="41475">MSAESLGRRLVRALIQEPSARSSLFAGHSRTLRQIERGADVYEVIAQTPALRRLVERRFGELTVEEILAADLRWQVDARQAEAYLELLMDGALLGTHEALVAAKRGGPLGRILESDHLIEQRLHRMIRDGPAGHTVRSPEYALPSGDAQRALERDWGAEHLAETRLMQDALAILVPANEVVHYRMTRKLRELTRGASHPGLPDLASLPSVAPWYYIHQGVGSKTARMRELLPWRLEGAYSYQEMLDATRWVLCHEFNLSPVLEQAIREDMVESIVYAIRHDDEAAEILLPSLPGPRIRSPDSDRLEGAVRDALHLTPLDASRFDRARWNYLPPIVGPVEQAAEAEFELRRLLEGEAPHPSEGGLRPREG</sequence>
<accession>A0A7X4YIY6</accession>
<comment type="caution">
    <text evidence="1">The sequence shown here is derived from an EMBL/GenBank/DDBJ whole genome shotgun (WGS) entry which is preliminary data.</text>
</comment>
<name>A0A7X4YIY6_9BACT</name>
<dbReference type="EMBL" id="JAAAPK010000020">
    <property type="protein sequence ID" value="NBC46266.1"/>
    <property type="molecule type" value="Genomic_DNA"/>
</dbReference>
<dbReference type="RefSeq" id="WP_139921502.1">
    <property type="nucleotide sequence ID" value="NZ_CBCSLE010000085.1"/>
</dbReference>
<proteinExistence type="predicted"/>